<dbReference type="InterPro" id="IPR049288">
    <property type="entry name" value="DUF447_C"/>
</dbReference>
<dbReference type="RefSeq" id="WP_382209301.1">
    <property type="nucleotide sequence ID" value="NZ_CP119809.1"/>
</dbReference>
<proteinExistence type="predicted"/>
<evidence type="ECO:0000259" key="2">
    <source>
        <dbReference type="Pfam" id="PF04289"/>
    </source>
</evidence>
<dbReference type="Proteomes" id="UP001596407">
    <property type="component" value="Unassembled WGS sequence"/>
</dbReference>
<feature type="region of interest" description="Disordered" evidence="1">
    <location>
        <begin position="1"/>
        <end position="37"/>
    </location>
</feature>
<feature type="domain" description="DUF447" evidence="3">
    <location>
        <begin position="185"/>
        <end position="239"/>
    </location>
</feature>
<evidence type="ECO:0000259" key="3">
    <source>
        <dbReference type="Pfam" id="PF20766"/>
    </source>
</evidence>
<keyword evidence="5" id="KW-1185">Reference proteome</keyword>
<feature type="region of interest" description="Disordered" evidence="1">
    <location>
        <begin position="55"/>
        <end position="106"/>
    </location>
</feature>
<dbReference type="Gene3D" id="2.30.110.10">
    <property type="entry name" value="Electron Transport, Fmn-binding Protein, Chain A"/>
    <property type="match status" value="1"/>
</dbReference>
<feature type="compositionally biased region" description="Basic and acidic residues" evidence="1">
    <location>
        <begin position="1"/>
        <end position="22"/>
    </location>
</feature>
<reference evidence="4 5" key="1">
    <citation type="journal article" date="2019" name="Int. J. Syst. Evol. Microbiol.">
        <title>The Global Catalogue of Microorganisms (GCM) 10K type strain sequencing project: providing services to taxonomists for standard genome sequencing and annotation.</title>
        <authorList>
            <consortium name="The Broad Institute Genomics Platform"/>
            <consortium name="The Broad Institute Genome Sequencing Center for Infectious Disease"/>
            <person name="Wu L."/>
            <person name="Ma J."/>
        </authorList>
    </citation>
    <scope>NUCLEOTIDE SEQUENCE [LARGE SCALE GENOMIC DNA]</scope>
    <source>
        <strain evidence="4 5">DT72</strain>
    </source>
</reference>
<evidence type="ECO:0000256" key="1">
    <source>
        <dbReference type="SAM" id="MobiDB-lite"/>
    </source>
</evidence>
<dbReference type="EMBL" id="JBHSZH010000005">
    <property type="protein sequence ID" value="MFC7079896.1"/>
    <property type="molecule type" value="Genomic_DNA"/>
</dbReference>
<dbReference type="Pfam" id="PF04289">
    <property type="entry name" value="DUF447_N"/>
    <property type="match status" value="1"/>
</dbReference>
<dbReference type="Pfam" id="PF20766">
    <property type="entry name" value="DUF447_C"/>
    <property type="match status" value="1"/>
</dbReference>
<dbReference type="InterPro" id="IPR012349">
    <property type="entry name" value="Split_barrel_FMN-bd"/>
</dbReference>
<accession>A0ABD5WMN4</accession>
<organism evidence="4 5">
    <name type="scientific">Halorussus caseinilyticus</name>
    <dbReference type="NCBI Taxonomy" id="3034025"/>
    <lineage>
        <taxon>Archaea</taxon>
        <taxon>Methanobacteriati</taxon>
        <taxon>Methanobacteriota</taxon>
        <taxon>Stenosarchaea group</taxon>
        <taxon>Halobacteria</taxon>
        <taxon>Halobacteriales</taxon>
        <taxon>Haladaptataceae</taxon>
        <taxon>Halorussus</taxon>
    </lineage>
</organism>
<evidence type="ECO:0000313" key="5">
    <source>
        <dbReference type="Proteomes" id="UP001596407"/>
    </source>
</evidence>
<dbReference type="InterPro" id="IPR007386">
    <property type="entry name" value="DUF447_N"/>
</dbReference>
<dbReference type="SUPFAM" id="SSF50475">
    <property type="entry name" value="FMN-binding split barrel"/>
    <property type="match status" value="1"/>
</dbReference>
<dbReference type="Gene3D" id="1.20.58.290">
    <property type="entry name" value="Hypothetical membrane protein ta0354_69_121"/>
    <property type="match status" value="1"/>
</dbReference>
<protein>
    <submittedName>
        <fullName evidence="4">DUF447 domain-containing protein</fullName>
    </submittedName>
</protein>
<name>A0ABD5WMN4_9EURY</name>
<dbReference type="AlphaFoldDB" id="A0ABD5WMN4"/>
<evidence type="ECO:0000313" key="4">
    <source>
        <dbReference type="EMBL" id="MFC7079896.1"/>
    </source>
</evidence>
<feature type="domain" description="DUF447" evidence="2">
    <location>
        <begin position="93"/>
        <end position="173"/>
    </location>
</feature>
<dbReference type="GeneID" id="79303547"/>
<comment type="caution">
    <text evidence="4">The sequence shown here is derived from an EMBL/GenBank/DDBJ whole genome shotgun (WGS) entry which is preliminary data.</text>
</comment>
<sequence>MTGEREPRDGSGETEKSEDRQSAGDQESPADWPVALRGVTESVVTTLGPNDLWNVAALGLHPPEESGPSDESDGPAADESSGDPDDESTPKAPVTATTWGNTRTRRNFHRQGRGYVQFTRNPVDYVDAALSIFEIDEPVLDSADAWVEVEVEQVDSGEDGGTRWEQWELYPREASVERETVPTTNRGFSAVVEATVAASRLGVDAYDQTKLRERLAYFEEVARACGDDRVCAATDRLREYVEE</sequence>
<gene>
    <name evidence="4" type="ORF">ACFQJ6_06905</name>
</gene>